<dbReference type="InterPro" id="IPR036397">
    <property type="entry name" value="RNaseH_sf"/>
</dbReference>
<proteinExistence type="predicted"/>
<accession>A0A6J4P5H6</accession>
<reference evidence="2" key="1">
    <citation type="submission" date="2020-02" db="EMBL/GenBank/DDBJ databases">
        <authorList>
            <person name="Meier V. D."/>
        </authorList>
    </citation>
    <scope>NUCLEOTIDE SEQUENCE</scope>
    <source>
        <strain evidence="2">AVDCRST_MAG64</strain>
    </source>
</reference>
<gene>
    <name evidence="2" type="ORF">AVDCRST_MAG64-1842</name>
</gene>
<dbReference type="AlphaFoldDB" id="A0A6J4P5H6"/>
<protein>
    <recommendedName>
        <fullName evidence="1">Tc1-like transposase DDE domain-containing protein</fullName>
    </recommendedName>
</protein>
<dbReference type="Gene3D" id="3.30.420.10">
    <property type="entry name" value="Ribonuclease H-like superfamily/Ribonuclease H"/>
    <property type="match status" value="1"/>
</dbReference>
<dbReference type="InterPro" id="IPR047655">
    <property type="entry name" value="Transpos_IS630-like"/>
</dbReference>
<name>A0A6J4P5H6_9BACT</name>
<sequence>MWAERGSRPEAVKQTEYDWVYLYASVNPLTGASSAMLAPTVNAAYMSEHLRMVSTAAGPDAHVVLVLDGAGWHVAKALAVPANVTLLPLPPYSPKLNPVERVWGYMRQRYLSCRIYRNYDHVFDAAAEAWNRLDADRLKSLCATSWLTPAN</sequence>
<dbReference type="SUPFAM" id="SSF53098">
    <property type="entry name" value="Ribonuclease H-like"/>
    <property type="match status" value="1"/>
</dbReference>
<dbReference type="GO" id="GO:0003676">
    <property type="term" value="F:nucleic acid binding"/>
    <property type="evidence" value="ECO:0007669"/>
    <property type="project" value="InterPro"/>
</dbReference>
<dbReference type="EMBL" id="CADCUQ010000421">
    <property type="protein sequence ID" value="CAA9403313.1"/>
    <property type="molecule type" value="Genomic_DNA"/>
</dbReference>
<dbReference type="NCBIfam" id="NF033545">
    <property type="entry name" value="transpos_IS630"/>
    <property type="match status" value="1"/>
</dbReference>
<organism evidence="2">
    <name type="scientific">uncultured Phycisphaerae bacterium</name>
    <dbReference type="NCBI Taxonomy" id="904963"/>
    <lineage>
        <taxon>Bacteria</taxon>
        <taxon>Pseudomonadati</taxon>
        <taxon>Planctomycetota</taxon>
        <taxon>Phycisphaerae</taxon>
        <taxon>environmental samples</taxon>
    </lineage>
</organism>
<dbReference type="Pfam" id="PF13358">
    <property type="entry name" value="DDE_3"/>
    <property type="match status" value="1"/>
</dbReference>
<dbReference type="InterPro" id="IPR038717">
    <property type="entry name" value="Tc1-like_DDE_dom"/>
</dbReference>
<evidence type="ECO:0000259" key="1">
    <source>
        <dbReference type="Pfam" id="PF13358"/>
    </source>
</evidence>
<evidence type="ECO:0000313" key="2">
    <source>
        <dbReference type="EMBL" id="CAA9403313.1"/>
    </source>
</evidence>
<feature type="domain" description="Tc1-like transposase DDE" evidence="1">
    <location>
        <begin position="2"/>
        <end position="120"/>
    </location>
</feature>
<dbReference type="InterPro" id="IPR012337">
    <property type="entry name" value="RNaseH-like_sf"/>
</dbReference>